<dbReference type="SMART" id="SM00388">
    <property type="entry name" value="HisKA"/>
    <property type="match status" value="1"/>
</dbReference>
<dbReference type="SMART" id="SM00387">
    <property type="entry name" value="HATPase_c"/>
    <property type="match status" value="1"/>
</dbReference>
<feature type="domain" description="PAS" evidence="8">
    <location>
        <begin position="592"/>
        <end position="664"/>
    </location>
</feature>
<dbReference type="InterPro" id="IPR000700">
    <property type="entry name" value="PAS-assoc_C"/>
</dbReference>
<reference evidence="10 11" key="1">
    <citation type="submission" date="2018-07" db="EMBL/GenBank/DDBJ databases">
        <title>Genomic Encyclopedia of Type Strains, Phase IV (KMG-IV): sequencing the most valuable type-strain genomes for metagenomic binning, comparative biology and taxonomic classification.</title>
        <authorList>
            <person name="Goeker M."/>
        </authorList>
    </citation>
    <scope>NUCLEOTIDE SEQUENCE [LARGE SCALE GENOMIC DNA]</scope>
    <source>
        <strain evidence="10 11">DSM 4134</strain>
    </source>
</reference>
<dbReference type="SMART" id="SM00086">
    <property type="entry name" value="PAC"/>
    <property type="match status" value="4"/>
</dbReference>
<feature type="domain" description="PAS" evidence="8">
    <location>
        <begin position="367"/>
        <end position="411"/>
    </location>
</feature>
<dbReference type="Gene3D" id="1.10.287.130">
    <property type="match status" value="1"/>
</dbReference>
<organism evidence="10 11">
    <name type="scientific">Marinoscillum furvescens DSM 4134</name>
    <dbReference type="NCBI Taxonomy" id="1122208"/>
    <lineage>
        <taxon>Bacteria</taxon>
        <taxon>Pseudomonadati</taxon>
        <taxon>Bacteroidota</taxon>
        <taxon>Cytophagia</taxon>
        <taxon>Cytophagales</taxon>
        <taxon>Reichenbachiellaceae</taxon>
        <taxon>Marinoscillum</taxon>
    </lineage>
</organism>
<dbReference type="SUPFAM" id="SSF47384">
    <property type="entry name" value="Homodimeric domain of signal transducing histidine kinase"/>
    <property type="match status" value="1"/>
</dbReference>
<dbReference type="InterPro" id="IPR036097">
    <property type="entry name" value="HisK_dim/P_sf"/>
</dbReference>
<dbReference type="NCBIfam" id="TIGR00229">
    <property type="entry name" value="sensory_box"/>
    <property type="match status" value="4"/>
</dbReference>
<evidence type="ECO:0000256" key="1">
    <source>
        <dbReference type="ARBA" id="ARBA00000085"/>
    </source>
</evidence>
<dbReference type="CDD" id="cd00082">
    <property type="entry name" value="HisKA"/>
    <property type="match status" value="1"/>
</dbReference>
<feature type="domain" description="PAC" evidence="9">
    <location>
        <begin position="681"/>
        <end position="733"/>
    </location>
</feature>
<name>A0A3D9KY16_MARFU</name>
<dbReference type="PRINTS" id="PR00344">
    <property type="entry name" value="BCTRLSENSOR"/>
</dbReference>
<keyword evidence="6" id="KW-0812">Transmembrane</keyword>
<keyword evidence="4" id="KW-0808">Transferase</keyword>
<dbReference type="OrthoDB" id="9766459at2"/>
<feature type="domain" description="PAS" evidence="8">
    <location>
        <begin position="100"/>
        <end position="169"/>
    </location>
</feature>
<evidence type="ECO:0000256" key="6">
    <source>
        <dbReference type="SAM" id="Phobius"/>
    </source>
</evidence>
<dbReference type="RefSeq" id="WP_115870432.1">
    <property type="nucleotide sequence ID" value="NZ_QREG01000036.1"/>
</dbReference>
<protein>
    <recommendedName>
        <fullName evidence="2">histidine kinase</fullName>
        <ecNumber evidence="2">2.7.13.3</ecNumber>
    </recommendedName>
</protein>
<feature type="domain" description="PAS" evidence="8">
    <location>
        <begin position="212"/>
        <end position="282"/>
    </location>
</feature>
<dbReference type="PROSITE" id="PS50113">
    <property type="entry name" value="PAC"/>
    <property type="match status" value="3"/>
</dbReference>
<keyword evidence="6" id="KW-0472">Membrane</keyword>
<feature type="domain" description="PAC" evidence="9">
    <location>
        <begin position="414"/>
        <end position="466"/>
    </location>
</feature>
<dbReference type="InterPro" id="IPR000014">
    <property type="entry name" value="PAS"/>
</dbReference>
<evidence type="ECO:0000313" key="10">
    <source>
        <dbReference type="EMBL" id="RED91775.1"/>
    </source>
</evidence>
<dbReference type="InterPro" id="IPR052162">
    <property type="entry name" value="Sensor_kinase/Photoreceptor"/>
</dbReference>
<keyword evidence="11" id="KW-1185">Reference proteome</keyword>
<evidence type="ECO:0000259" key="7">
    <source>
        <dbReference type="PROSITE" id="PS50109"/>
    </source>
</evidence>
<sequence>MPASALLINVFFGFLCCLVVGVCWYLRQQLLVHASESSKVVKQSAFVFGFTGLGAVVLILIMGQSDLILLVFGALLAAGLFISLSFVKKLDASFHKLSNQKGQLDKYLEASGSFFVGLDAAGLIVRWDAAAAKVTGFWEKDVVGLRFGDLMPMDQANIDGMLAQSEEHGIADDLINLRTKSGEFVPIRLYVFRNEDEGYALSGIPVDKKLIERRQYDQLLASSSDAILIVGEGDYIHRANDQAVRLLGYSHEELNAMQITKVIPERLRKTHSQHLEKIFKEKASIQFSKNRELYIVRKDQREVPIDLSAYPVHVDGNRSMLVYIRDASKDEAAAEELKRKNHLLSFAEKIVVMGHWQWDLITNTVRWSDNLFDIFGQPRDSQLTYETYFGFVHPEDAEYVTSCVQKSISEKKFHHFYHRIVTSAGTTKMIHLMGHVYVNDAGEVVEMVGTCQDVTVQKEAEKRLNEDLSLLEIFIRDTPSAMAIFDTDMKFVAHSEKWLSDFKISKNSLVGSSFYEVFPEWKERWRPIHYECLTGKVHRSEKEVLTHADGSQQWLIWEARPWYVSEGKVGGIAMHVTDISALKKAEEHLWRKNEELSAIFKSSNQVAIVSCDTHGVIRHFSQGASVMLGYDAEDMIDRESILFFHDPVELAKRSIALSTELNREVTGIEGVVAKARLRSYDSREWTYVHRNGQQFPVQLVVSAIKNSEGVVKGYLCIATDLSERKKMEEVRGNLLALELKNEELKQFNYIASHDLQEPLRTVSNFIQVIEEDFGEQLPKEVKNYLSTIDKATSRMRALVKSLLNYSRLGQSAELVETDTNQLLEAVLQDLDSALKESNVHVEVGQLPTIKAYEVELALVFQNLLGNAIKFRKRDKPVRIQVLAEQGAQEVRFTVSDNGIGIREKDFDRIFYIFQRLHAQQKYSGDGIGLSSCKKIVEMHGGKLWVESTEGVGSDFIFTIPTERQIA</sequence>
<proteinExistence type="predicted"/>
<dbReference type="SMART" id="SM00091">
    <property type="entry name" value="PAS"/>
    <property type="match status" value="5"/>
</dbReference>
<feature type="domain" description="PAC" evidence="9">
    <location>
        <begin position="538"/>
        <end position="591"/>
    </location>
</feature>
<dbReference type="InterPro" id="IPR035965">
    <property type="entry name" value="PAS-like_dom_sf"/>
</dbReference>
<keyword evidence="5" id="KW-0418">Kinase</keyword>
<evidence type="ECO:0000259" key="9">
    <source>
        <dbReference type="PROSITE" id="PS50113"/>
    </source>
</evidence>
<dbReference type="SUPFAM" id="SSF55874">
    <property type="entry name" value="ATPase domain of HSP90 chaperone/DNA topoisomerase II/histidine kinase"/>
    <property type="match status" value="1"/>
</dbReference>
<comment type="catalytic activity">
    <reaction evidence="1">
        <text>ATP + protein L-histidine = ADP + protein N-phospho-L-histidine.</text>
        <dbReference type="EC" id="2.7.13.3"/>
    </reaction>
</comment>
<dbReference type="SUPFAM" id="SSF55785">
    <property type="entry name" value="PYP-like sensor domain (PAS domain)"/>
    <property type="match status" value="5"/>
</dbReference>
<dbReference type="PANTHER" id="PTHR43304:SF1">
    <property type="entry name" value="PAC DOMAIN-CONTAINING PROTEIN"/>
    <property type="match status" value="1"/>
</dbReference>
<feature type="transmembrane region" description="Helical" evidence="6">
    <location>
        <begin position="45"/>
        <end position="62"/>
    </location>
</feature>
<dbReference type="InterPro" id="IPR013656">
    <property type="entry name" value="PAS_4"/>
</dbReference>
<dbReference type="InterPro" id="IPR004358">
    <property type="entry name" value="Sig_transdc_His_kin-like_C"/>
</dbReference>
<keyword evidence="3" id="KW-0597">Phosphoprotein</keyword>
<evidence type="ECO:0000256" key="2">
    <source>
        <dbReference type="ARBA" id="ARBA00012438"/>
    </source>
</evidence>
<dbReference type="Pfam" id="PF02518">
    <property type="entry name" value="HATPase_c"/>
    <property type="match status" value="1"/>
</dbReference>
<dbReference type="EMBL" id="QREG01000036">
    <property type="protein sequence ID" value="RED91775.1"/>
    <property type="molecule type" value="Genomic_DNA"/>
</dbReference>
<dbReference type="InterPro" id="IPR003594">
    <property type="entry name" value="HATPase_dom"/>
</dbReference>
<dbReference type="InterPro" id="IPR001610">
    <property type="entry name" value="PAC"/>
</dbReference>
<feature type="domain" description="Histidine kinase" evidence="7">
    <location>
        <begin position="750"/>
        <end position="963"/>
    </location>
</feature>
<dbReference type="Gene3D" id="2.10.70.100">
    <property type="match status" value="1"/>
</dbReference>
<dbReference type="Proteomes" id="UP000256779">
    <property type="component" value="Unassembled WGS sequence"/>
</dbReference>
<evidence type="ECO:0000256" key="4">
    <source>
        <dbReference type="ARBA" id="ARBA00022679"/>
    </source>
</evidence>
<dbReference type="InterPro" id="IPR036890">
    <property type="entry name" value="HATPase_C_sf"/>
</dbReference>
<dbReference type="Gene3D" id="3.30.565.10">
    <property type="entry name" value="Histidine kinase-like ATPase, C-terminal domain"/>
    <property type="match status" value="1"/>
</dbReference>
<dbReference type="PROSITE" id="PS50112">
    <property type="entry name" value="PAS"/>
    <property type="match status" value="4"/>
</dbReference>
<evidence type="ECO:0000256" key="5">
    <source>
        <dbReference type="ARBA" id="ARBA00022777"/>
    </source>
</evidence>
<evidence type="ECO:0000313" key="11">
    <source>
        <dbReference type="Proteomes" id="UP000256779"/>
    </source>
</evidence>
<dbReference type="Pfam" id="PF00989">
    <property type="entry name" value="PAS"/>
    <property type="match status" value="1"/>
</dbReference>
<accession>A0A3D9KY16</accession>
<dbReference type="FunFam" id="3.30.565.10:FF:000006">
    <property type="entry name" value="Sensor histidine kinase WalK"/>
    <property type="match status" value="1"/>
</dbReference>
<dbReference type="PROSITE" id="PS50109">
    <property type="entry name" value="HIS_KIN"/>
    <property type="match status" value="1"/>
</dbReference>
<gene>
    <name evidence="10" type="ORF">C7460_13610</name>
</gene>
<evidence type="ECO:0000259" key="8">
    <source>
        <dbReference type="PROSITE" id="PS50112"/>
    </source>
</evidence>
<dbReference type="Pfam" id="PF08447">
    <property type="entry name" value="PAS_3"/>
    <property type="match status" value="1"/>
</dbReference>
<dbReference type="Pfam" id="PF13426">
    <property type="entry name" value="PAS_9"/>
    <property type="match status" value="2"/>
</dbReference>
<dbReference type="InterPro" id="IPR003661">
    <property type="entry name" value="HisK_dim/P_dom"/>
</dbReference>
<feature type="transmembrane region" description="Helical" evidence="6">
    <location>
        <begin position="68"/>
        <end position="87"/>
    </location>
</feature>
<dbReference type="InterPro" id="IPR013767">
    <property type="entry name" value="PAS_fold"/>
</dbReference>
<dbReference type="Pfam" id="PF00512">
    <property type="entry name" value="HisKA"/>
    <property type="match status" value="1"/>
</dbReference>
<dbReference type="PANTHER" id="PTHR43304">
    <property type="entry name" value="PHYTOCHROME-LIKE PROTEIN CPH1"/>
    <property type="match status" value="1"/>
</dbReference>
<dbReference type="InterPro" id="IPR013655">
    <property type="entry name" value="PAS_fold_3"/>
</dbReference>
<keyword evidence="6" id="KW-1133">Transmembrane helix</keyword>
<dbReference type="AlphaFoldDB" id="A0A3D9KY16"/>
<dbReference type="GO" id="GO:0000155">
    <property type="term" value="F:phosphorelay sensor kinase activity"/>
    <property type="evidence" value="ECO:0007669"/>
    <property type="project" value="InterPro"/>
</dbReference>
<dbReference type="Pfam" id="PF08448">
    <property type="entry name" value="PAS_4"/>
    <property type="match status" value="1"/>
</dbReference>
<dbReference type="CDD" id="cd00130">
    <property type="entry name" value="PAS"/>
    <property type="match status" value="5"/>
</dbReference>
<dbReference type="InterPro" id="IPR005467">
    <property type="entry name" value="His_kinase_dom"/>
</dbReference>
<comment type="caution">
    <text evidence="10">The sequence shown here is derived from an EMBL/GenBank/DDBJ whole genome shotgun (WGS) entry which is preliminary data.</text>
</comment>
<dbReference type="Gene3D" id="3.30.450.20">
    <property type="entry name" value="PAS domain"/>
    <property type="match status" value="5"/>
</dbReference>
<dbReference type="GO" id="GO:0006355">
    <property type="term" value="P:regulation of DNA-templated transcription"/>
    <property type="evidence" value="ECO:0007669"/>
    <property type="project" value="InterPro"/>
</dbReference>
<dbReference type="EC" id="2.7.13.3" evidence="2"/>
<feature type="transmembrane region" description="Helical" evidence="6">
    <location>
        <begin position="6"/>
        <end position="25"/>
    </location>
</feature>
<evidence type="ECO:0000256" key="3">
    <source>
        <dbReference type="ARBA" id="ARBA00022553"/>
    </source>
</evidence>